<comment type="caution">
    <text evidence="1">The sequence shown here is derived from an EMBL/GenBank/DDBJ whole genome shotgun (WGS) entry which is preliminary data.</text>
</comment>
<keyword evidence="2" id="KW-1185">Reference proteome</keyword>
<accession>A0ACB8CDJ6</accession>
<proteinExistence type="predicted"/>
<evidence type="ECO:0000313" key="2">
    <source>
        <dbReference type="Proteomes" id="UP000821865"/>
    </source>
</evidence>
<organism evidence="1 2">
    <name type="scientific">Dermacentor silvarum</name>
    <name type="common">Tick</name>
    <dbReference type="NCBI Taxonomy" id="543639"/>
    <lineage>
        <taxon>Eukaryota</taxon>
        <taxon>Metazoa</taxon>
        <taxon>Ecdysozoa</taxon>
        <taxon>Arthropoda</taxon>
        <taxon>Chelicerata</taxon>
        <taxon>Arachnida</taxon>
        <taxon>Acari</taxon>
        <taxon>Parasitiformes</taxon>
        <taxon>Ixodida</taxon>
        <taxon>Ixodoidea</taxon>
        <taxon>Ixodidae</taxon>
        <taxon>Rhipicephalinae</taxon>
        <taxon>Dermacentor</taxon>
    </lineage>
</organism>
<dbReference type="EMBL" id="CM023476">
    <property type="protein sequence ID" value="KAH7940781.1"/>
    <property type="molecule type" value="Genomic_DNA"/>
</dbReference>
<gene>
    <name evidence="1" type="ORF">HPB49_005617</name>
</gene>
<evidence type="ECO:0000313" key="1">
    <source>
        <dbReference type="EMBL" id="KAH7940781.1"/>
    </source>
</evidence>
<protein>
    <submittedName>
        <fullName evidence="1">Uncharacterized protein</fullName>
    </submittedName>
</protein>
<reference evidence="1" key="1">
    <citation type="submission" date="2020-05" db="EMBL/GenBank/DDBJ databases">
        <title>Large-scale comparative analyses of tick genomes elucidate their genetic diversity and vector capacities.</title>
        <authorList>
            <person name="Jia N."/>
            <person name="Wang J."/>
            <person name="Shi W."/>
            <person name="Du L."/>
            <person name="Sun Y."/>
            <person name="Zhan W."/>
            <person name="Jiang J."/>
            <person name="Wang Q."/>
            <person name="Zhang B."/>
            <person name="Ji P."/>
            <person name="Sakyi L.B."/>
            <person name="Cui X."/>
            <person name="Yuan T."/>
            <person name="Jiang B."/>
            <person name="Yang W."/>
            <person name="Lam T.T.-Y."/>
            <person name="Chang Q."/>
            <person name="Ding S."/>
            <person name="Wang X."/>
            <person name="Zhu J."/>
            <person name="Ruan X."/>
            <person name="Zhao L."/>
            <person name="Wei J."/>
            <person name="Que T."/>
            <person name="Du C."/>
            <person name="Cheng J."/>
            <person name="Dai P."/>
            <person name="Han X."/>
            <person name="Huang E."/>
            <person name="Gao Y."/>
            <person name="Liu J."/>
            <person name="Shao H."/>
            <person name="Ye R."/>
            <person name="Li L."/>
            <person name="Wei W."/>
            <person name="Wang X."/>
            <person name="Wang C."/>
            <person name="Yang T."/>
            <person name="Huo Q."/>
            <person name="Li W."/>
            <person name="Guo W."/>
            <person name="Chen H."/>
            <person name="Zhou L."/>
            <person name="Ni X."/>
            <person name="Tian J."/>
            <person name="Zhou Y."/>
            <person name="Sheng Y."/>
            <person name="Liu T."/>
            <person name="Pan Y."/>
            <person name="Xia L."/>
            <person name="Li J."/>
            <person name="Zhao F."/>
            <person name="Cao W."/>
        </authorList>
    </citation>
    <scope>NUCLEOTIDE SEQUENCE</scope>
    <source>
        <strain evidence="1">Dsil-2018</strain>
    </source>
</reference>
<name>A0ACB8CDJ6_DERSI</name>
<dbReference type="Proteomes" id="UP000821865">
    <property type="component" value="Chromosome 7"/>
</dbReference>
<sequence length="508" mass="56110">MQEKLAKMKPMGSVAAAQQQARKTGLAPVAGAASDSPRRRGQQTQWKPAQPPRIRPDELVMARWAPQCKASPVVPRTLVPPCGWYGIGDVTLTIGDRQIPFHGHLKLAGEASKVVITVADTETSESLRHKLEWIDGKILYVRKLGTSNVAVVTFKGRRLPRFIHCCSENMSVRYYTKTVPACYRCGTLGHRADACPDDQRCIHCGAMVTPDDPMEHNCQPKCLICSGNHFAGSAERMGKFRKAWKSTRPQLKNGPPLHHKQGGPTYPATGVKKPQDSKQSKTGQPKPSNPPATTSLSPSKIEISKQLEIMQKRIATPVRENQALKATQAPPRTEPESMQTSAGLCIYVGHEELESGSDLSGYTSVSKTETVVANLEDIETRLSRLATKFEEQNNMIMEQIKLKVEHIILQQVNLAVKDAIKDLKQSLVPIFTASILQTVQNWLTPQLEEIKASIKMPAQRRRKIVHRKPANSESKGALEQPAAHQIETSMPTQAPKQAPVVMMAPPQR</sequence>